<evidence type="ECO:0000313" key="3">
    <source>
        <dbReference type="EMBL" id="GAA4670107.1"/>
    </source>
</evidence>
<name>A0ABP8VS14_9ACTN</name>
<evidence type="ECO:0000259" key="2">
    <source>
        <dbReference type="Pfam" id="PF13575"/>
    </source>
</evidence>
<evidence type="ECO:0000313" key="4">
    <source>
        <dbReference type="Proteomes" id="UP001500621"/>
    </source>
</evidence>
<gene>
    <name evidence="3" type="ORF">GCM10023226_03320</name>
</gene>
<feature type="compositionally biased region" description="Low complexity" evidence="1">
    <location>
        <begin position="41"/>
        <end position="57"/>
    </location>
</feature>
<dbReference type="Proteomes" id="UP001500621">
    <property type="component" value="Unassembled WGS sequence"/>
</dbReference>
<keyword evidence="4" id="KW-1185">Reference proteome</keyword>
<dbReference type="InterPro" id="IPR025410">
    <property type="entry name" value="Lant_dehyd"/>
</dbReference>
<dbReference type="Pfam" id="PF13575">
    <property type="entry name" value="DUF4135"/>
    <property type="match status" value="1"/>
</dbReference>
<evidence type="ECO:0000256" key="1">
    <source>
        <dbReference type="SAM" id="MobiDB-lite"/>
    </source>
</evidence>
<sequence length="568" mass="59512">MQAATVQGGWERLFPELDGRSDELADLLRRLDDVTPPAAPSLPAGSSRPGAAGSLGPEEAHGLFGALPTLLLGDLPTVATEALRCHPLLADPARVARALRAELTEGATRLLARTLLGHLHAGRRAGLLRGATPQERFADFLARATTPAGLAEIGETCPGLLAHVREVAARRITAVRGQLDATAQAWPQLAARLPGVGRHDRVVEVRLGAGDTHGLGQSVSVLVLDSGAGVVCKPRDLRVEQGTGRLLAWLGDRVDADLAAPATVCGKGLGWAEHVEAGRPGAGWWRGVGVLLAGLYLLEGTDLHYENLLTDAAGRPVLVDTEAVLTPRLRVPGGAHDDGRLLGVAATGLLSARVTAGDGRTLDAGALAYRPGVSPFGTWQVERPGRDDMALRMAPAEVAHPAPTDGLVRGRAERSALLAGLGDALAHVLSDRAAWCRRVRAELGEGTVRYLHRPTMLYAQVQRTATHPSLAGGTQRRRRALGRLAVLAPSGPSTPWPIVASEVRQLLAGDLPSFHVPVRGRSLLDGHGTDTGVACHPPLERTLAAVAALDEEQAAAQVAVAARTLGEW</sequence>
<proteinExistence type="predicted"/>
<comment type="caution">
    <text evidence="3">The sequence shown here is derived from an EMBL/GenBank/DDBJ whole genome shotgun (WGS) entry which is preliminary data.</text>
</comment>
<dbReference type="RefSeq" id="WP_345262309.1">
    <property type="nucleotide sequence ID" value="NZ_BAABIM010000001.1"/>
</dbReference>
<feature type="domain" description="Lantibiotic biosynthesis protein dehydration" evidence="2">
    <location>
        <begin position="160"/>
        <end position="516"/>
    </location>
</feature>
<reference evidence="4" key="1">
    <citation type="journal article" date="2019" name="Int. J. Syst. Evol. Microbiol.">
        <title>The Global Catalogue of Microorganisms (GCM) 10K type strain sequencing project: providing services to taxonomists for standard genome sequencing and annotation.</title>
        <authorList>
            <consortium name="The Broad Institute Genomics Platform"/>
            <consortium name="The Broad Institute Genome Sequencing Center for Infectious Disease"/>
            <person name="Wu L."/>
            <person name="Ma J."/>
        </authorList>
    </citation>
    <scope>NUCLEOTIDE SEQUENCE [LARGE SCALE GENOMIC DNA]</scope>
    <source>
        <strain evidence="4">JCM 18127</strain>
    </source>
</reference>
<dbReference type="EMBL" id="BAABIM010000001">
    <property type="protein sequence ID" value="GAA4670107.1"/>
    <property type="molecule type" value="Genomic_DNA"/>
</dbReference>
<organism evidence="3 4">
    <name type="scientific">Nocardioides nanhaiensis</name>
    <dbReference type="NCBI Taxonomy" id="1476871"/>
    <lineage>
        <taxon>Bacteria</taxon>
        <taxon>Bacillati</taxon>
        <taxon>Actinomycetota</taxon>
        <taxon>Actinomycetes</taxon>
        <taxon>Propionibacteriales</taxon>
        <taxon>Nocardioidaceae</taxon>
        <taxon>Nocardioides</taxon>
    </lineage>
</organism>
<accession>A0ABP8VS14</accession>
<protein>
    <recommendedName>
        <fullName evidence="2">Lantibiotic biosynthesis protein dehydration domain-containing protein</fullName>
    </recommendedName>
</protein>
<feature type="region of interest" description="Disordered" evidence="1">
    <location>
        <begin position="35"/>
        <end position="57"/>
    </location>
</feature>